<organism evidence="2 3">
    <name type="scientific">Prorocentrum cordatum</name>
    <dbReference type="NCBI Taxonomy" id="2364126"/>
    <lineage>
        <taxon>Eukaryota</taxon>
        <taxon>Sar</taxon>
        <taxon>Alveolata</taxon>
        <taxon>Dinophyceae</taxon>
        <taxon>Prorocentrales</taxon>
        <taxon>Prorocentraceae</taxon>
        <taxon>Prorocentrum</taxon>
    </lineage>
</organism>
<feature type="compositionally biased region" description="Basic and acidic residues" evidence="1">
    <location>
        <begin position="340"/>
        <end position="349"/>
    </location>
</feature>
<feature type="compositionally biased region" description="Low complexity" evidence="1">
    <location>
        <begin position="312"/>
        <end position="326"/>
    </location>
</feature>
<protein>
    <submittedName>
        <fullName evidence="2">Uncharacterized protein</fullName>
    </submittedName>
</protein>
<accession>A0ABN9UL69</accession>
<comment type="caution">
    <text evidence="2">The sequence shown here is derived from an EMBL/GenBank/DDBJ whole genome shotgun (WGS) entry which is preliminary data.</text>
</comment>
<keyword evidence="3" id="KW-1185">Reference proteome</keyword>
<feature type="region of interest" description="Disordered" evidence="1">
    <location>
        <begin position="204"/>
        <end position="258"/>
    </location>
</feature>
<sequence>DAEPSAEQLTALSHRVNDRGCSPHADFALWGPFARLGARAVKFRAWYPTGDGSFAAEELPGPGNLQHWEAAWQVFASACIVFMAAARSALERYAEKIRKLVQLWPDCWHLIATADDQMRAEHMVRLKRRYEAKLAAGQTPAPDWNSAAPWSTARRLAADDEAFWGAHVRHPAAAWVPRGGRGVLLAPEGAVAMADLPGGLAAIAPPTEQRPAAGKRRKTGTQQQRPQQACKIWDQGNPANERGKLGTPALDLPEGPGPQVRQVRRYLAQGAGLPAPLTPAPGSPGAVAEAPDSALVRVGQRGNALVRRPTSAAAAAGQPAAQPALAEVTRPAPTAAAPDSRQERREQENHLCVGGLRSTAASVARLPRLCALGKEVAALCDDWVSEYPEATTCGAAFR</sequence>
<feature type="region of interest" description="Disordered" evidence="1">
    <location>
        <begin position="312"/>
        <end position="349"/>
    </location>
</feature>
<dbReference type="Proteomes" id="UP001189429">
    <property type="component" value="Unassembled WGS sequence"/>
</dbReference>
<name>A0ABN9UL69_9DINO</name>
<reference evidence="2" key="1">
    <citation type="submission" date="2023-10" db="EMBL/GenBank/DDBJ databases">
        <authorList>
            <person name="Chen Y."/>
            <person name="Shah S."/>
            <person name="Dougan E. K."/>
            <person name="Thang M."/>
            <person name="Chan C."/>
        </authorList>
    </citation>
    <scope>NUCLEOTIDE SEQUENCE [LARGE SCALE GENOMIC DNA]</scope>
</reference>
<evidence type="ECO:0000313" key="2">
    <source>
        <dbReference type="EMBL" id="CAK0860608.1"/>
    </source>
</evidence>
<feature type="non-terminal residue" evidence="2">
    <location>
        <position position="1"/>
    </location>
</feature>
<gene>
    <name evidence="2" type="ORF">PCOR1329_LOCUS49517</name>
</gene>
<feature type="non-terminal residue" evidence="2">
    <location>
        <position position="398"/>
    </location>
</feature>
<dbReference type="EMBL" id="CAUYUJ010015994">
    <property type="protein sequence ID" value="CAK0860608.1"/>
    <property type="molecule type" value="Genomic_DNA"/>
</dbReference>
<evidence type="ECO:0000313" key="3">
    <source>
        <dbReference type="Proteomes" id="UP001189429"/>
    </source>
</evidence>
<proteinExistence type="predicted"/>
<evidence type="ECO:0000256" key="1">
    <source>
        <dbReference type="SAM" id="MobiDB-lite"/>
    </source>
</evidence>